<proteinExistence type="predicted"/>
<reference evidence="1" key="1">
    <citation type="journal article" date="2021" name="Sci. Adv.">
        <title>The American lobster genome reveals insights on longevity, neural, and immune adaptations.</title>
        <authorList>
            <person name="Polinski J.M."/>
            <person name="Zimin A.V."/>
            <person name="Clark K.F."/>
            <person name="Kohn A.B."/>
            <person name="Sadowski N."/>
            <person name="Timp W."/>
            <person name="Ptitsyn A."/>
            <person name="Khanna P."/>
            <person name="Romanova D.Y."/>
            <person name="Williams P."/>
            <person name="Greenwood S.J."/>
            <person name="Moroz L.L."/>
            <person name="Walt D.R."/>
            <person name="Bodnar A.G."/>
        </authorList>
    </citation>
    <scope>NUCLEOTIDE SEQUENCE</scope>
    <source>
        <strain evidence="1">GMGI-L3</strain>
    </source>
</reference>
<sequence>MVFQGKKEDFLYNVVNKQAFVYLLADHLTQSGCCVKHSKVDADLVIVQNAIATAHKTRTKSTIVVASDTDILIVLYWHMTPETPSIYFSPDPRQGSKRAPRCWNMEIMRAMLGSEICDKILFVNGILGCDTMSSLYGVGKKIDLKLIHTNNVFLEQA</sequence>
<name>A0A8J5JWW5_HOMAM</name>
<keyword evidence="2" id="KW-1185">Reference proteome</keyword>
<gene>
    <name evidence="1" type="ORF">Hamer_G007106</name>
</gene>
<protein>
    <submittedName>
        <fullName evidence="1">Uncharacterized protein</fullName>
    </submittedName>
</protein>
<comment type="caution">
    <text evidence="1">The sequence shown here is derived from an EMBL/GenBank/DDBJ whole genome shotgun (WGS) entry which is preliminary data.</text>
</comment>
<evidence type="ECO:0000313" key="2">
    <source>
        <dbReference type="Proteomes" id="UP000747542"/>
    </source>
</evidence>
<dbReference type="EMBL" id="JAHLQT010024345">
    <property type="protein sequence ID" value="KAG7165312.1"/>
    <property type="molecule type" value="Genomic_DNA"/>
</dbReference>
<accession>A0A8J5JWW5</accession>
<dbReference type="Proteomes" id="UP000747542">
    <property type="component" value="Unassembled WGS sequence"/>
</dbReference>
<organism evidence="1 2">
    <name type="scientific">Homarus americanus</name>
    <name type="common">American lobster</name>
    <dbReference type="NCBI Taxonomy" id="6706"/>
    <lineage>
        <taxon>Eukaryota</taxon>
        <taxon>Metazoa</taxon>
        <taxon>Ecdysozoa</taxon>
        <taxon>Arthropoda</taxon>
        <taxon>Crustacea</taxon>
        <taxon>Multicrustacea</taxon>
        <taxon>Malacostraca</taxon>
        <taxon>Eumalacostraca</taxon>
        <taxon>Eucarida</taxon>
        <taxon>Decapoda</taxon>
        <taxon>Pleocyemata</taxon>
        <taxon>Astacidea</taxon>
        <taxon>Nephropoidea</taxon>
        <taxon>Nephropidae</taxon>
        <taxon>Homarus</taxon>
    </lineage>
</organism>
<evidence type="ECO:0000313" key="1">
    <source>
        <dbReference type="EMBL" id="KAG7165312.1"/>
    </source>
</evidence>
<dbReference type="AlphaFoldDB" id="A0A8J5JWW5"/>